<dbReference type="PANTHER" id="PTHR11157:SF126">
    <property type="entry name" value="ELONGATION OF VERY LONG CHAIN FATTY ACIDS PROTEIN"/>
    <property type="match status" value="1"/>
</dbReference>
<dbReference type="Proteomes" id="UP001148838">
    <property type="component" value="Unassembled WGS sequence"/>
</dbReference>
<dbReference type="InterPro" id="IPR002076">
    <property type="entry name" value="ELO_fam"/>
</dbReference>
<dbReference type="Pfam" id="PF01151">
    <property type="entry name" value="ELO"/>
    <property type="match status" value="1"/>
</dbReference>
<accession>A0ABQ8T4I9</accession>
<evidence type="ECO:0000313" key="12">
    <source>
        <dbReference type="Proteomes" id="UP001148838"/>
    </source>
</evidence>
<reference evidence="11 12" key="1">
    <citation type="journal article" date="2022" name="Allergy">
        <title>Genome assembly and annotation of Periplaneta americana reveal a comprehensive cockroach allergen profile.</title>
        <authorList>
            <person name="Wang L."/>
            <person name="Xiong Q."/>
            <person name="Saelim N."/>
            <person name="Wang L."/>
            <person name="Nong W."/>
            <person name="Wan A.T."/>
            <person name="Shi M."/>
            <person name="Liu X."/>
            <person name="Cao Q."/>
            <person name="Hui J.H.L."/>
            <person name="Sookrung N."/>
            <person name="Leung T.F."/>
            <person name="Tungtrongchitr A."/>
            <person name="Tsui S.K.W."/>
        </authorList>
    </citation>
    <scope>NUCLEOTIDE SEQUENCE [LARGE SCALE GENOMIC DNA]</scope>
    <source>
        <strain evidence="11">PWHHKU_190912</strain>
    </source>
</reference>
<dbReference type="EMBL" id="JAJSOF020000015">
    <property type="protein sequence ID" value="KAJ4441402.1"/>
    <property type="molecule type" value="Genomic_DNA"/>
</dbReference>
<feature type="transmembrane region" description="Helical" evidence="10">
    <location>
        <begin position="94"/>
        <end position="111"/>
    </location>
</feature>
<evidence type="ECO:0000256" key="6">
    <source>
        <dbReference type="ARBA" id="ARBA00022989"/>
    </source>
</evidence>
<keyword evidence="7 10" id="KW-0443">Lipid metabolism</keyword>
<evidence type="ECO:0000256" key="9">
    <source>
        <dbReference type="ARBA" id="ARBA00023160"/>
    </source>
</evidence>
<proteinExistence type="inferred from homology"/>
<evidence type="ECO:0000256" key="1">
    <source>
        <dbReference type="ARBA" id="ARBA00004141"/>
    </source>
</evidence>
<comment type="caution">
    <text evidence="10">Lacks conserved residue(s) required for the propagation of feature annotation.</text>
</comment>
<gene>
    <name evidence="11" type="ORF">ANN_11257</name>
</gene>
<evidence type="ECO:0000256" key="2">
    <source>
        <dbReference type="ARBA" id="ARBA00022516"/>
    </source>
</evidence>
<keyword evidence="5 10" id="KW-0276">Fatty acid metabolism</keyword>
<dbReference type="PROSITE" id="PS01188">
    <property type="entry name" value="ELO"/>
    <property type="match status" value="1"/>
</dbReference>
<sequence>MLNSVKSIASVVRFKTFCSFINGFMAGVKQTFHFLNALNFAVNACINYKSKSKMRNFTISRGIWKYYLLKVVDILDTVFFILRKKNNQVTFLHVYHHAGMIMIAWIIARYVPGKYRYSTIYDLIITKLHPLTPHLVTGVAQAIAPFLTDPELRSDVLSSVCLRRIPVSLSHFCSPLCKG</sequence>
<name>A0ABQ8T4I9_PERAM</name>
<dbReference type="EC" id="2.3.1.199" evidence="10"/>
<organism evidence="11 12">
    <name type="scientific">Periplaneta americana</name>
    <name type="common">American cockroach</name>
    <name type="synonym">Blatta americana</name>
    <dbReference type="NCBI Taxonomy" id="6978"/>
    <lineage>
        <taxon>Eukaryota</taxon>
        <taxon>Metazoa</taxon>
        <taxon>Ecdysozoa</taxon>
        <taxon>Arthropoda</taxon>
        <taxon>Hexapoda</taxon>
        <taxon>Insecta</taxon>
        <taxon>Pterygota</taxon>
        <taxon>Neoptera</taxon>
        <taxon>Polyneoptera</taxon>
        <taxon>Dictyoptera</taxon>
        <taxon>Blattodea</taxon>
        <taxon>Blattoidea</taxon>
        <taxon>Blattidae</taxon>
        <taxon>Blattinae</taxon>
        <taxon>Periplaneta</taxon>
    </lineage>
</organism>
<comment type="subcellular location">
    <subcellularLocation>
        <location evidence="1">Membrane</location>
        <topology evidence="1">Multi-pass membrane protein</topology>
    </subcellularLocation>
</comment>
<protein>
    <recommendedName>
        <fullName evidence="10">Elongation of very long chain fatty acids protein</fullName>
        <ecNumber evidence="10">2.3.1.199</ecNumber>
    </recommendedName>
    <alternativeName>
        <fullName evidence="10">Very-long-chain 3-oxoacyl-CoA synthase</fullName>
    </alternativeName>
</protein>
<feature type="transmembrane region" description="Helical" evidence="10">
    <location>
        <begin position="63"/>
        <end position="82"/>
    </location>
</feature>
<evidence type="ECO:0000313" key="11">
    <source>
        <dbReference type="EMBL" id="KAJ4441402.1"/>
    </source>
</evidence>
<keyword evidence="2 10" id="KW-0444">Lipid biosynthesis</keyword>
<keyword evidence="4 10" id="KW-0812">Transmembrane</keyword>
<keyword evidence="3 10" id="KW-0808">Transferase</keyword>
<keyword evidence="6 10" id="KW-1133">Transmembrane helix</keyword>
<comment type="similarity">
    <text evidence="10">Belongs to the ELO family.</text>
</comment>
<evidence type="ECO:0000256" key="4">
    <source>
        <dbReference type="ARBA" id="ARBA00022692"/>
    </source>
</evidence>
<evidence type="ECO:0000256" key="8">
    <source>
        <dbReference type="ARBA" id="ARBA00023136"/>
    </source>
</evidence>
<comment type="caution">
    <text evidence="11">The sequence shown here is derived from an EMBL/GenBank/DDBJ whole genome shotgun (WGS) entry which is preliminary data.</text>
</comment>
<evidence type="ECO:0000256" key="5">
    <source>
        <dbReference type="ARBA" id="ARBA00022832"/>
    </source>
</evidence>
<keyword evidence="8 10" id="KW-0472">Membrane</keyword>
<keyword evidence="9 10" id="KW-0275">Fatty acid biosynthesis</keyword>
<comment type="catalytic activity">
    <reaction evidence="10">
        <text>a very-long-chain acyl-CoA + malonyl-CoA + H(+) = a very-long-chain 3-oxoacyl-CoA + CO2 + CoA</text>
        <dbReference type="Rhea" id="RHEA:32727"/>
        <dbReference type="ChEBI" id="CHEBI:15378"/>
        <dbReference type="ChEBI" id="CHEBI:16526"/>
        <dbReference type="ChEBI" id="CHEBI:57287"/>
        <dbReference type="ChEBI" id="CHEBI:57384"/>
        <dbReference type="ChEBI" id="CHEBI:90725"/>
        <dbReference type="ChEBI" id="CHEBI:90736"/>
        <dbReference type="EC" id="2.3.1.199"/>
    </reaction>
</comment>
<evidence type="ECO:0000256" key="10">
    <source>
        <dbReference type="RuleBase" id="RU361115"/>
    </source>
</evidence>
<evidence type="ECO:0000256" key="3">
    <source>
        <dbReference type="ARBA" id="ARBA00022679"/>
    </source>
</evidence>
<dbReference type="InterPro" id="IPR030457">
    <property type="entry name" value="ELO_CS"/>
</dbReference>
<evidence type="ECO:0000256" key="7">
    <source>
        <dbReference type="ARBA" id="ARBA00023098"/>
    </source>
</evidence>
<keyword evidence="12" id="KW-1185">Reference proteome</keyword>
<dbReference type="PANTHER" id="PTHR11157">
    <property type="entry name" value="FATTY ACID ACYL TRANSFERASE-RELATED"/>
    <property type="match status" value="1"/>
</dbReference>